<evidence type="ECO:0000256" key="2">
    <source>
        <dbReference type="SAM" id="Phobius"/>
    </source>
</evidence>
<sequence>MVQLGVSAEGQKPDPVKKPPESCEVPIPPKTQPPVAVRKGRCSKKVVCVSVITVLILLAVGATLLGVFLSRHHKSWKDCFGWGDWDNGDGSHGDWSHGGGSHGHGGGHHGGHGGHGDGDGPGGHGGEDDDGGRGYPGNEGDHFPDGRP</sequence>
<dbReference type="GeneID" id="110981228"/>
<keyword evidence="2" id="KW-1133">Transmembrane helix</keyword>
<dbReference type="Proteomes" id="UP000694845">
    <property type="component" value="Unplaced"/>
</dbReference>
<feature type="region of interest" description="Disordered" evidence="1">
    <location>
        <begin position="87"/>
        <end position="148"/>
    </location>
</feature>
<dbReference type="AlphaFoldDB" id="A0A8B7YM20"/>
<keyword evidence="3" id="KW-1185">Reference proteome</keyword>
<evidence type="ECO:0000313" key="3">
    <source>
        <dbReference type="Proteomes" id="UP000694845"/>
    </source>
</evidence>
<protein>
    <submittedName>
        <fullName evidence="4">Glycine-rich cell wall structural protein-like</fullName>
    </submittedName>
</protein>
<dbReference type="RefSeq" id="XP_022094313.1">
    <property type="nucleotide sequence ID" value="XM_022238621.1"/>
</dbReference>
<feature type="compositionally biased region" description="Basic and acidic residues" evidence="1">
    <location>
        <begin position="11"/>
        <end position="21"/>
    </location>
</feature>
<reference evidence="4" key="1">
    <citation type="submission" date="2025-08" db="UniProtKB">
        <authorList>
            <consortium name="RefSeq"/>
        </authorList>
    </citation>
    <scope>IDENTIFICATION</scope>
</reference>
<accession>A0A8B7YM20</accession>
<dbReference type="KEGG" id="aplc:110981228"/>
<name>A0A8B7YM20_ACAPL</name>
<proteinExistence type="predicted"/>
<feature type="transmembrane region" description="Helical" evidence="2">
    <location>
        <begin position="46"/>
        <end position="69"/>
    </location>
</feature>
<evidence type="ECO:0000313" key="4">
    <source>
        <dbReference type="RefSeq" id="XP_022094313.1"/>
    </source>
</evidence>
<dbReference type="OrthoDB" id="10584286at2759"/>
<organism evidence="3 4">
    <name type="scientific">Acanthaster planci</name>
    <name type="common">Crown-of-thorns starfish</name>
    <dbReference type="NCBI Taxonomy" id="133434"/>
    <lineage>
        <taxon>Eukaryota</taxon>
        <taxon>Metazoa</taxon>
        <taxon>Echinodermata</taxon>
        <taxon>Eleutherozoa</taxon>
        <taxon>Asterozoa</taxon>
        <taxon>Asteroidea</taxon>
        <taxon>Valvatacea</taxon>
        <taxon>Valvatida</taxon>
        <taxon>Acanthasteridae</taxon>
        <taxon>Acanthaster</taxon>
    </lineage>
</organism>
<gene>
    <name evidence="4" type="primary">LOC110981228</name>
</gene>
<keyword evidence="2" id="KW-0472">Membrane</keyword>
<feature type="compositionally biased region" description="Basic and acidic residues" evidence="1">
    <location>
        <begin position="139"/>
        <end position="148"/>
    </location>
</feature>
<keyword evidence="2" id="KW-0812">Transmembrane</keyword>
<dbReference type="OMA" id="DDTHQDE"/>
<evidence type="ECO:0000256" key="1">
    <source>
        <dbReference type="SAM" id="MobiDB-lite"/>
    </source>
</evidence>
<feature type="region of interest" description="Disordered" evidence="1">
    <location>
        <begin position="1"/>
        <end position="33"/>
    </location>
</feature>